<evidence type="ECO:0000313" key="3">
    <source>
        <dbReference type="Proteomes" id="UP000636709"/>
    </source>
</evidence>
<reference evidence="2" key="1">
    <citation type="submission" date="2020-07" db="EMBL/GenBank/DDBJ databases">
        <title>Genome sequence and genetic diversity analysis of an under-domesticated orphan crop, white fonio (Digitaria exilis).</title>
        <authorList>
            <person name="Bennetzen J.L."/>
            <person name="Chen S."/>
            <person name="Ma X."/>
            <person name="Wang X."/>
            <person name="Yssel A.E.J."/>
            <person name="Chaluvadi S.R."/>
            <person name="Johnson M."/>
            <person name="Gangashetty P."/>
            <person name="Hamidou F."/>
            <person name="Sanogo M.D."/>
            <person name="Zwaenepoel A."/>
            <person name="Wallace J."/>
            <person name="Van De Peer Y."/>
            <person name="Van Deynze A."/>
        </authorList>
    </citation>
    <scope>NUCLEOTIDE SEQUENCE</scope>
    <source>
        <tissue evidence="2">Leaves</tissue>
    </source>
</reference>
<comment type="caution">
    <text evidence="2">The sequence shown here is derived from an EMBL/GenBank/DDBJ whole genome shotgun (WGS) entry which is preliminary data.</text>
</comment>
<proteinExistence type="predicted"/>
<keyword evidence="3" id="KW-1185">Reference proteome</keyword>
<accession>A0A835FA31</accession>
<name>A0A835FA31_9POAL</name>
<protein>
    <recommendedName>
        <fullName evidence="1">F-box domain-containing protein</fullName>
    </recommendedName>
</protein>
<dbReference type="Pfam" id="PF12937">
    <property type="entry name" value="F-box-like"/>
    <property type="match status" value="1"/>
</dbReference>
<dbReference type="Proteomes" id="UP000636709">
    <property type="component" value="Unassembled WGS sequence"/>
</dbReference>
<dbReference type="PANTHER" id="PTHR33207">
    <property type="entry name" value="F-BOX DOMAIN CONTAINING PROTEIN-RELATED"/>
    <property type="match status" value="1"/>
</dbReference>
<dbReference type="InterPro" id="IPR001810">
    <property type="entry name" value="F-box_dom"/>
</dbReference>
<dbReference type="SUPFAM" id="SSF81383">
    <property type="entry name" value="F-box domain"/>
    <property type="match status" value="1"/>
</dbReference>
<dbReference type="PROSITE" id="PS50181">
    <property type="entry name" value="FBOX"/>
    <property type="match status" value="1"/>
</dbReference>
<dbReference type="InterPro" id="IPR036047">
    <property type="entry name" value="F-box-like_dom_sf"/>
</dbReference>
<dbReference type="EMBL" id="JACEFO010001605">
    <property type="protein sequence ID" value="KAF8732093.1"/>
    <property type="molecule type" value="Genomic_DNA"/>
</dbReference>
<dbReference type="AlphaFoldDB" id="A0A835FA31"/>
<evidence type="ECO:0000259" key="1">
    <source>
        <dbReference type="PROSITE" id="PS50181"/>
    </source>
</evidence>
<evidence type="ECO:0000313" key="2">
    <source>
        <dbReference type="EMBL" id="KAF8732093.1"/>
    </source>
</evidence>
<feature type="domain" description="F-box" evidence="1">
    <location>
        <begin position="226"/>
        <end position="273"/>
    </location>
</feature>
<gene>
    <name evidence="2" type="ORF">HU200_016054</name>
</gene>
<organism evidence="2 3">
    <name type="scientific">Digitaria exilis</name>
    <dbReference type="NCBI Taxonomy" id="1010633"/>
    <lineage>
        <taxon>Eukaryota</taxon>
        <taxon>Viridiplantae</taxon>
        <taxon>Streptophyta</taxon>
        <taxon>Embryophyta</taxon>
        <taxon>Tracheophyta</taxon>
        <taxon>Spermatophyta</taxon>
        <taxon>Magnoliopsida</taxon>
        <taxon>Liliopsida</taxon>
        <taxon>Poales</taxon>
        <taxon>Poaceae</taxon>
        <taxon>PACMAD clade</taxon>
        <taxon>Panicoideae</taxon>
        <taxon>Panicodae</taxon>
        <taxon>Paniceae</taxon>
        <taxon>Anthephorinae</taxon>
        <taxon>Digitaria</taxon>
    </lineage>
</organism>
<sequence length="608" mass="67826">MIKDSRESLLLIYRENWNGQHRDLIICKPLTRRQKVISPPKPSVSYWDAIAVLLDGGGGDGLEKGGGGGGDGDGVISMASFRVFLCSYEGGRINACMFTSGSSSWCNTSIHMPPRLFPIGFAAGRRYWHDGEKMVIALDQSTLKFSSFMLSDDKYSDTSMRYGLDMEMMDAVVVDYKTKAVLAEVAIAVKGTSPLGDQLMEVPRAPKSQLLSEFNKMYSPAMGSHDVLLLDLPDDILELILLSLHSPLWVLWAASTCKRWRRIISTTGFIRRFRAIHGRRPIVACSYYNRHGILCPGHPHFQPSPYAAVVNARHFSLNFVPARSDESRWTIKDSHGSLLLLYSEEPMSRHRDLIVCEPLTRRHVVIPPPKPLVFYGSAIAVLLAADDEQGGGSSIGMSSFRVLLCSQEGVRIRACMFTSGSFYWRERSIPMPPKMLPIGFAGGRRYWHGGEKMMVVALDQSTLKFSSFVLPGDNKDRRKVSLTIDRDGKVRIVVDGQGNILKIFVTQKGGGGKGAEEWALERTIHVSAAMLGLPPQLQFFYLTWDQPEDAGMVVRIRGYGGGASRIMMRLHLDMETMEVERLPGRDMDYMKVIPIRVSMASKVACLYQ</sequence>
<dbReference type="OrthoDB" id="630764at2759"/>